<dbReference type="Gene3D" id="3.90.1720.10">
    <property type="entry name" value="endopeptidase domain like (from Nostoc punctiforme)"/>
    <property type="match status" value="1"/>
</dbReference>
<dbReference type="InterPro" id="IPR000064">
    <property type="entry name" value="NLP_P60_dom"/>
</dbReference>
<accession>A0ABN1TY71</accession>
<dbReference type="SUPFAM" id="SSF54001">
    <property type="entry name" value="Cysteine proteinases"/>
    <property type="match status" value="1"/>
</dbReference>
<evidence type="ECO:0000256" key="1">
    <source>
        <dbReference type="ARBA" id="ARBA00007074"/>
    </source>
</evidence>
<evidence type="ECO:0000313" key="7">
    <source>
        <dbReference type="EMBL" id="GAA1107872.1"/>
    </source>
</evidence>
<comment type="similarity">
    <text evidence="1">Belongs to the peptidase C40 family.</text>
</comment>
<sequence length="184" mass="19946">MPTSNRLLLPARVFFVAAALIASVFFVGSQPANAAAADQSTGTVAKKLTKAQKRKKAQRLVARKARTGLAIARKQIGDPYRYGASGPSAFDCSGLVQYSFRRAGFRAIPRTSGAQAAFTKRLARKSMRPGDLMFFHSNGRVYHAAVFAGRKNGKMLMVHAPGSGRRVTVATPWTNSWFGGTLRR</sequence>
<dbReference type="PANTHER" id="PTHR47359:SF3">
    <property type="entry name" value="NLP_P60 DOMAIN-CONTAINING PROTEIN-RELATED"/>
    <property type="match status" value="1"/>
</dbReference>
<organism evidence="7 8">
    <name type="scientific">Nocardioides dubius</name>
    <dbReference type="NCBI Taxonomy" id="317019"/>
    <lineage>
        <taxon>Bacteria</taxon>
        <taxon>Bacillati</taxon>
        <taxon>Actinomycetota</taxon>
        <taxon>Actinomycetes</taxon>
        <taxon>Propionibacteriales</taxon>
        <taxon>Nocardioidaceae</taxon>
        <taxon>Nocardioides</taxon>
    </lineage>
</organism>
<keyword evidence="3" id="KW-0378">Hydrolase</keyword>
<evidence type="ECO:0000256" key="5">
    <source>
        <dbReference type="SAM" id="SignalP"/>
    </source>
</evidence>
<keyword evidence="8" id="KW-1185">Reference proteome</keyword>
<dbReference type="InterPro" id="IPR038765">
    <property type="entry name" value="Papain-like_cys_pep_sf"/>
</dbReference>
<keyword evidence="5" id="KW-0732">Signal</keyword>
<dbReference type="InterPro" id="IPR051794">
    <property type="entry name" value="PG_Endopeptidase_C40"/>
</dbReference>
<evidence type="ECO:0000256" key="4">
    <source>
        <dbReference type="ARBA" id="ARBA00022807"/>
    </source>
</evidence>
<evidence type="ECO:0000256" key="2">
    <source>
        <dbReference type="ARBA" id="ARBA00022670"/>
    </source>
</evidence>
<keyword evidence="2" id="KW-0645">Protease</keyword>
<dbReference type="RefSeq" id="WP_343995617.1">
    <property type="nucleotide sequence ID" value="NZ_BAAALG010000011.1"/>
</dbReference>
<evidence type="ECO:0000259" key="6">
    <source>
        <dbReference type="PROSITE" id="PS51935"/>
    </source>
</evidence>
<name>A0ABN1TY71_9ACTN</name>
<feature type="signal peptide" evidence="5">
    <location>
        <begin position="1"/>
        <end position="34"/>
    </location>
</feature>
<dbReference type="EMBL" id="BAAALG010000011">
    <property type="protein sequence ID" value="GAA1107872.1"/>
    <property type="molecule type" value="Genomic_DNA"/>
</dbReference>
<protein>
    <recommendedName>
        <fullName evidence="6">NlpC/P60 domain-containing protein</fullName>
    </recommendedName>
</protein>
<gene>
    <name evidence="7" type="ORF">GCM10009668_29950</name>
</gene>
<dbReference type="PROSITE" id="PS51935">
    <property type="entry name" value="NLPC_P60"/>
    <property type="match status" value="1"/>
</dbReference>
<comment type="caution">
    <text evidence="7">The sequence shown here is derived from an EMBL/GenBank/DDBJ whole genome shotgun (WGS) entry which is preliminary data.</text>
</comment>
<dbReference type="Pfam" id="PF00877">
    <property type="entry name" value="NLPC_P60"/>
    <property type="match status" value="1"/>
</dbReference>
<keyword evidence="4" id="KW-0788">Thiol protease</keyword>
<dbReference type="Proteomes" id="UP001501581">
    <property type="component" value="Unassembled WGS sequence"/>
</dbReference>
<evidence type="ECO:0000256" key="3">
    <source>
        <dbReference type="ARBA" id="ARBA00022801"/>
    </source>
</evidence>
<dbReference type="PANTHER" id="PTHR47359">
    <property type="entry name" value="PEPTIDOGLYCAN DL-ENDOPEPTIDASE CWLO"/>
    <property type="match status" value="1"/>
</dbReference>
<proteinExistence type="inferred from homology"/>
<evidence type="ECO:0000313" key="8">
    <source>
        <dbReference type="Proteomes" id="UP001501581"/>
    </source>
</evidence>
<feature type="chain" id="PRO_5047080572" description="NlpC/P60 domain-containing protein" evidence="5">
    <location>
        <begin position="35"/>
        <end position="184"/>
    </location>
</feature>
<reference evidence="7 8" key="1">
    <citation type="journal article" date="2019" name="Int. J. Syst. Evol. Microbiol.">
        <title>The Global Catalogue of Microorganisms (GCM) 10K type strain sequencing project: providing services to taxonomists for standard genome sequencing and annotation.</title>
        <authorList>
            <consortium name="The Broad Institute Genomics Platform"/>
            <consortium name="The Broad Institute Genome Sequencing Center for Infectious Disease"/>
            <person name="Wu L."/>
            <person name="Ma J."/>
        </authorList>
    </citation>
    <scope>NUCLEOTIDE SEQUENCE [LARGE SCALE GENOMIC DNA]</scope>
    <source>
        <strain evidence="7 8">JCM 13008</strain>
    </source>
</reference>
<feature type="domain" description="NlpC/P60" evidence="6">
    <location>
        <begin position="62"/>
        <end position="184"/>
    </location>
</feature>